<reference evidence="2 3" key="1">
    <citation type="submission" date="2016-11" db="EMBL/GenBank/DDBJ databases">
        <authorList>
            <person name="Varghese N."/>
            <person name="Submissions S."/>
        </authorList>
    </citation>
    <scope>NUCLEOTIDE SEQUENCE [LARGE SCALE GENOMIC DNA]</scope>
    <source>
        <strain evidence="2 3">CGMCC 1.12174</strain>
    </source>
</reference>
<accession>A0A1M6PBT6</accession>
<feature type="transmembrane region" description="Helical" evidence="1">
    <location>
        <begin position="12"/>
        <end position="32"/>
    </location>
</feature>
<proteinExistence type="predicted"/>
<evidence type="ECO:0000313" key="2">
    <source>
        <dbReference type="EMBL" id="SHK05415.1"/>
    </source>
</evidence>
<keyword evidence="1" id="KW-1133">Transmembrane helix</keyword>
<organism evidence="2 3">
    <name type="scientific">Flagellimonas taeanensis</name>
    <dbReference type="NCBI Taxonomy" id="1005926"/>
    <lineage>
        <taxon>Bacteria</taxon>
        <taxon>Pseudomonadati</taxon>
        <taxon>Bacteroidota</taxon>
        <taxon>Flavobacteriia</taxon>
        <taxon>Flavobacteriales</taxon>
        <taxon>Flavobacteriaceae</taxon>
        <taxon>Flagellimonas</taxon>
    </lineage>
</organism>
<evidence type="ECO:0000313" key="3">
    <source>
        <dbReference type="Proteomes" id="UP000184031"/>
    </source>
</evidence>
<dbReference type="AlphaFoldDB" id="A0A1M6PBT6"/>
<dbReference type="STRING" id="1055723.SAMN05216293_0118"/>
<dbReference type="Proteomes" id="UP000184031">
    <property type="component" value="Unassembled WGS sequence"/>
</dbReference>
<evidence type="ECO:0000256" key="1">
    <source>
        <dbReference type="SAM" id="Phobius"/>
    </source>
</evidence>
<protein>
    <submittedName>
        <fullName evidence="2">Uncharacterized protein</fullName>
    </submittedName>
</protein>
<keyword evidence="1" id="KW-0812">Transmembrane</keyword>
<gene>
    <name evidence="2" type="ORF">SAMN05216293_0118</name>
</gene>
<keyword evidence="1" id="KW-0472">Membrane</keyword>
<comment type="caution">
    <text evidence="2">The sequence shown here is derived from an EMBL/GenBank/DDBJ whole genome shotgun (WGS) entry which is preliminary data.</text>
</comment>
<dbReference type="EMBL" id="FRAT01000001">
    <property type="protein sequence ID" value="SHK05415.1"/>
    <property type="molecule type" value="Genomic_DNA"/>
</dbReference>
<name>A0A1M6PBT6_9FLAO</name>
<sequence>MNTVEVKLGYFFWYSVIAISILSLINNLYHYIF</sequence>